<evidence type="ECO:0000313" key="2">
    <source>
        <dbReference type="Proteomes" id="UP000712600"/>
    </source>
</evidence>
<accession>A0A8S9P6W9</accession>
<reference evidence="1" key="1">
    <citation type="submission" date="2019-12" db="EMBL/GenBank/DDBJ databases">
        <title>Genome sequencing and annotation of Brassica cretica.</title>
        <authorList>
            <person name="Studholme D.J."/>
            <person name="Sarris P."/>
        </authorList>
    </citation>
    <scope>NUCLEOTIDE SEQUENCE</scope>
    <source>
        <strain evidence="1">PFS-109/04</strain>
        <tissue evidence="1">Leaf</tissue>
    </source>
</reference>
<organism evidence="1 2">
    <name type="scientific">Brassica cretica</name>
    <name type="common">Mustard</name>
    <dbReference type="NCBI Taxonomy" id="69181"/>
    <lineage>
        <taxon>Eukaryota</taxon>
        <taxon>Viridiplantae</taxon>
        <taxon>Streptophyta</taxon>
        <taxon>Embryophyta</taxon>
        <taxon>Tracheophyta</taxon>
        <taxon>Spermatophyta</taxon>
        <taxon>Magnoliopsida</taxon>
        <taxon>eudicotyledons</taxon>
        <taxon>Gunneridae</taxon>
        <taxon>Pentapetalae</taxon>
        <taxon>rosids</taxon>
        <taxon>malvids</taxon>
        <taxon>Brassicales</taxon>
        <taxon>Brassicaceae</taxon>
        <taxon>Brassiceae</taxon>
        <taxon>Brassica</taxon>
    </lineage>
</organism>
<dbReference type="AlphaFoldDB" id="A0A8S9P6W9"/>
<sequence>MNIRYQEGQRSLGEAIKELQPIIPAVLSGGKRSLRPGAGEEPGGFFRSVWDCPADTSHSRNNLKIVKAYSCSSFRNRKYPLDKGVKRALVRKAKTFLAHSA</sequence>
<dbReference type="Proteomes" id="UP000712600">
    <property type="component" value="Unassembled WGS sequence"/>
</dbReference>
<proteinExistence type="predicted"/>
<comment type="caution">
    <text evidence="1">The sequence shown here is derived from an EMBL/GenBank/DDBJ whole genome shotgun (WGS) entry which is preliminary data.</text>
</comment>
<gene>
    <name evidence="1" type="ORF">F2Q69_00009328</name>
</gene>
<evidence type="ECO:0000313" key="1">
    <source>
        <dbReference type="EMBL" id="KAF3511000.1"/>
    </source>
</evidence>
<protein>
    <submittedName>
        <fullName evidence="1">Uncharacterized protein</fullName>
    </submittedName>
</protein>
<name>A0A8S9P6W9_BRACR</name>
<dbReference type="EMBL" id="QGKX02001521">
    <property type="protein sequence ID" value="KAF3511000.1"/>
    <property type="molecule type" value="Genomic_DNA"/>
</dbReference>